<organism evidence="5 6">
    <name type="scientific">Oligosphaera ethanolica</name>
    <dbReference type="NCBI Taxonomy" id="760260"/>
    <lineage>
        <taxon>Bacteria</taxon>
        <taxon>Pseudomonadati</taxon>
        <taxon>Lentisphaerota</taxon>
        <taxon>Oligosphaeria</taxon>
        <taxon>Oligosphaerales</taxon>
        <taxon>Oligosphaeraceae</taxon>
        <taxon>Oligosphaera</taxon>
    </lineage>
</organism>
<sequence length="359" mass="40078">MKLYLRGQVWWVTHWDGKKQTRKSTGCTDKSQAEAVAFSILAPMLAAGDDRKIDAVAESIKKSKAVDRAANASGLRIADCWRLHPHTGRNGRELKQSSIDAAQMCWRLFVEFCAERGLVTVADVTASTADEFLKSQTPRMRVVCYLYCRAMFARLGGKQPFISKPSASTPVHREPLTREQISALLARVDALATAKPVHADAPEFATFTRFLLYTGMRLGDAATMRVVQVDYEAGTIERIMAKTTRPVRFPLHPDIINRLPREGNFLFPSMAAQYQRDKIVISRRFSRAMKSCSIKGDAHQYCAHALRTTFASICAENGIPLAVIQSWLGHNCPSVTRIYARIEDMRAKRAALAKFPTLG</sequence>
<comment type="caution">
    <text evidence="5">The sequence shown here is derived from an EMBL/GenBank/DDBJ whole genome shotgun (WGS) entry which is preliminary data.</text>
</comment>
<dbReference type="RefSeq" id="WP_307263144.1">
    <property type="nucleotide sequence ID" value="NZ_JAUSVL010000001.1"/>
</dbReference>
<dbReference type="GO" id="GO:0003677">
    <property type="term" value="F:DNA binding"/>
    <property type="evidence" value="ECO:0007669"/>
    <property type="project" value="InterPro"/>
</dbReference>
<dbReference type="GO" id="GO:0006310">
    <property type="term" value="P:DNA recombination"/>
    <property type="evidence" value="ECO:0007669"/>
    <property type="project" value="UniProtKB-KW"/>
</dbReference>
<dbReference type="InterPro" id="IPR013762">
    <property type="entry name" value="Integrase-like_cat_sf"/>
</dbReference>
<dbReference type="GO" id="GO:0015074">
    <property type="term" value="P:DNA integration"/>
    <property type="evidence" value="ECO:0007669"/>
    <property type="project" value="UniProtKB-KW"/>
</dbReference>
<keyword evidence="2" id="KW-0229">DNA integration</keyword>
<dbReference type="Pfam" id="PF00589">
    <property type="entry name" value="Phage_integrase"/>
    <property type="match status" value="1"/>
</dbReference>
<dbReference type="SUPFAM" id="SSF56349">
    <property type="entry name" value="DNA breaking-rejoining enzymes"/>
    <property type="match status" value="1"/>
</dbReference>
<dbReference type="InterPro" id="IPR050808">
    <property type="entry name" value="Phage_Integrase"/>
</dbReference>
<dbReference type="AlphaFoldDB" id="A0AAE4APW6"/>
<keyword evidence="6" id="KW-1185">Reference proteome</keyword>
<proteinExistence type="inferred from homology"/>
<protein>
    <submittedName>
        <fullName evidence="5">Integrase</fullName>
    </submittedName>
</protein>
<name>A0AAE4APW6_9BACT</name>
<dbReference type="EMBL" id="JAUSVL010000001">
    <property type="protein sequence ID" value="MDQ0290996.1"/>
    <property type="molecule type" value="Genomic_DNA"/>
</dbReference>
<dbReference type="InterPro" id="IPR002104">
    <property type="entry name" value="Integrase_catalytic"/>
</dbReference>
<accession>A0AAE4APW6</accession>
<dbReference type="PANTHER" id="PTHR30629:SF2">
    <property type="entry name" value="PROPHAGE INTEGRASE INTS-RELATED"/>
    <property type="match status" value="1"/>
</dbReference>
<evidence type="ECO:0000313" key="6">
    <source>
        <dbReference type="Proteomes" id="UP001238163"/>
    </source>
</evidence>
<evidence type="ECO:0000256" key="3">
    <source>
        <dbReference type="ARBA" id="ARBA00023172"/>
    </source>
</evidence>
<dbReference type="PROSITE" id="PS51898">
    <property type="entry name" value="TYR_RECOMBINASE"/>
    <property type="match status" value="1"/>
</dbReference>
<evidence type="ECO:0000256" key="2">
    <source>
        <dbReference type="ARBA" id="ARBA00022908"/>
    </source>
</evidence>
<dbReference type="Gene3D" id="1.10.443.10">
    <property type="entry name" value="Intergrase catalytic core"/>
    <property type="match status" value="1"/>
</dbReference>
<evidence type="ECO:0000259" key="4">
    <source>
        <dbReference type="PROSITE" id="PS51898"/>
    </source>
</evidence>
<dbReference type="CDD" id="cd00796">
    <property type="entry name" value="INT_Rci_Hp1_C"/>
    <property type="match status" value="1"/>
</dbReference>
<evidence type="ECO:0000256" key="1">
    <source>
        <dbReference type="ARBA" id="ARBA00008857"/>
    </source>
</evidence>
<feature type="domain" description="Tyr recombinase" evidence="4">
    <location>
        <begin position="171"/>
        <end position="353"/>
    </location>
</feature>
<dbReference type="PANTHER" id="PTHR30629">
    <property type="entry name" value="PROPHAGE INTEGRASE"/>
    <property type="match status" value="1"/>
</dbReference>
<dbReference type="InterPro" id="IPR011010">
    <property type="entry name" value="DNA_brk_join_enz"/>
</dbReference>
<evidence type="ECO:0000313" key="5">
    <source>
        <dbReference type="EMBL" id="MDQ0290996.1"/>
    </source>
</evidence>
<comment type="similarity">
    <text evidence="1">Belongs to the 'phage' integrase family.</text>
</comment>
<reference evidence="5" key="1">
    <citation type="submission" date="2023-07" db="EMBL/GenBank/DDBJ databases">
        <title>Genomic Encyclopedia of Type Strains, Phase IV (KMG-IV): sequencing the most valuable type-strain genomes for metagenomic binning, comparative biology and taxonomic classification.</title>
        <authorList>
            <person name="Goeker M."/>
        </authorList>
    </citation>
    <scope>NUCLEOTIDE SEQUENCE</scope>
    <source>
        <strain evidence="5">DSM 24202</strain>
    </source>
</reference>
<gene>
    <name evidence="5" type="ORF">J3R75_003103</name>
</gene>
<dbReference type="Proteomes" id="UP001238163">
    <property type="component" value="Unassembled WGS sequence"/>
</dbReference>
<keyword evidence="3" id="KW-0233">DNA recombination</keyword>